<evidence type="ECO:0000256" key="3">
    <source>
        <dbReference type="PROSITE-ProRule" id="PRU10007"/>
    </source>
</evidence>
<dbReference type="EMBL" id="MVBM01000006">
    <property type="protein sequence ID" value="OOK70398.1"/>
    <property type="molecule type" value="Genomic_DNA"/>
</dbReference>
<feature type="active site" evidence="3">
    <location>
        <position position="28"/>
    </location>
</feature>
<dbReference type="AlphaFoldDB" id="A0A1V3WUI4"/>
<dbReference type="PROSITE" id="PS00687">
    <property type="entry name" value="ALDEHYDE_DEHYDR_GLU"/>
    <property type="match status" value="1"/>
</dbReference>
<protein>
    <submittedName>
        <fullName evidence="6">Aldehyde dehydrogenase family protein</fullName>
    </submittedName>
</protein>
<evidence type="ECO:0000313" key="6">
    <source>
        <dbReference type="EMBL" id="OOK70398.1"/>
    </source>
</evidence>
<evidence type="ECO:0000313" key="7">
    <source>
        <dbReference type="Proteomes" id="UP000189229"/>
    </source>
</evidence>
<gene>
    <name evidence="6" type="ORF">BZL30_6643</name>
</gene>
<dbReference type="PANTHER" id="PTHR42804:SF1">
    <property type="entry name" value="ALDEHYDE DEHYDROGENASE-RELATED"/>
    <property type="match status" value="1"/>
</dbReference>
<dbReference type="Proteomes" id="UP000189229">
    <property type="component" value="Unassembled WGS sequence"/>
</dbReference>
<dbReference type="PANTHER" id="PTHR42804">
    <property type="entry name" value="ALDEHYDE DEHYDROGENASE"/>
    <property type="match status" value="1"/>
</dbReference>
<comment type="similarity">
    <text evidence="1 4">Belongs to the aldehyde dehydrogenase family.</text>
</comment>
<dbReference type="InterPro" id="IPR016162">
    <property type="entry name" value="Ald_DH_N"/>
</dbReference>
<dbReference type="SUPFAM" id="SSF53720">
    <property type="entry name" value="ALDH-like"/>
    <property type="match status" value="1"/>
</dbReference>
<name>A0A1V3WUI4_MYCKA</name>
<evidence type="ECO:0000256" key="1">
    <source>
        <dbReference type="ARBA" id="ARBA00009986"/>
    </source>
</evidence>
<sequence length="150" mass="15122">MISFTGSTATGRSVMADAAATIKKVFLELGGKSAFVVLDDADLAGACAVSAFTAAVHAGQGCAITTRLVVPRAHYDDAVAIASGTMSSIKPGDPEDPGTVCGPLISARQRDRVQGYLALAIAEGGTFACGGGRPACRDVGYFIEPTVIAA</sequence>
<keyword evidence="2 4" id="KW-0560">Oxidoreductase</keyword>
<dbReference type="InterPro" id="IPR016161">
    <property type="entry name" value="Ald_DH/histidinol_DH"/>
</dbReference>
<accession>A0A1V3WUI4</accession>
<reference evidence="6 7" key="1">
    <citation type="submission" date="2017-02" db="EMBL/GenBank/DDBJ databases">
        <title>Complete genome sequences of Mycobacterium kansasii strains isolated from rhesus macaques.</title>
        <authorList>
            <person name="Panda A."/>
            <person name="Nagaraj S."/>
            <person name="Zhao X."/>
            <person name="Tettelin H."/>
            <person name="Detolla L.J."/>
        </authorList>
    </citation>
    <scope>NUCLEOTIDE SEQUENCE [LARGE SCALE GENOMIC DNA]</scope>
    <source>
        <strain evidence="6 7">11-3813</strain>
    </source>
</reference>
<dbReference type="Gene3D" id="3.40.309.10">
    <property type="entry name" value="Aldehyde Dehydrogenase, Chain A, domain 2"/>
    <property type="match status" value="1"/>
</dbReference>
<dbReference type="GO" id="GO:0016620">
    <property type="term" value="F:oxidoreductase activity, acting on the aldehyde or oxo group of donors, NAD or NADP as acceptor"/>
    <property type="evidence" value="ECO:0007669"/>
    <property type="project" value="InterPro"/>
</dbReference>
<feature type="domain" description="Aldehyde dehydrogenase" evidence="5">
    <location>
        <begin position="1"/>
        <end position="149"/>
    </location>
</feature>
<dbReference type="Pfam" id="PF00171">
    <property type="entry name" value="Aldedh"/>
    <property type="match status" value="1"/>
</dbReference>
<dbReference type="InterPro" id="IPR015590">
    <property type="entry name" value="Aldehyde_DH_dom"/>
</dbReference>
<proteinExistence type="inferred from homology"/>
<evidence type="ECO:0000256" key="4">
    <source>
        <dbReference type="RuleBase" id="RU003345"/>
    </source>
</evidence>
<organism evidence="6 7">
    <name type="scientific">Mycobacterium kansasii</name>
    <dbReference type="NCBI Taxonomy" id="1768"/>
    <lineage>
        <taxon>Bacteria</taxon>
        <taxon>Bacillati</taxon>
        <taxon>Actinomycetota</taxon>
        <taxon>Actinomycetes</taxon>
        <taxon>Mycobacteriales</taxon>
        <taxon>Mycobacteriaceae</taxon>
        <taxon>Mycobacterium</taxon>
    </lineage>
</organism>
<comment type="caution">
    <text evidence="6">The sequence shown here is derived from an EMBL/GenBank/DDBJ whole genome shotgun (WGS) entry which is preliminary data.</text>
</comment>
<dbReference type="InterPro" id="IPR016163">
    <property type="entry name" value="Ald_DH_C"/>
</dbReference>
<evidence type="ECO:0000256" key="2">
    <source>
        <dbReference type="ARBA" id="ARBA00023002"/>
    </source>
</evidence>
<dbReference type="InterPro" id="IPR029510">
    <property type="entry name" value="Ald_DH_CS_GLU"/>
</dbReference>
<evidence type="ECO:0000259" key="5">
    <source>
        <dbReference type="Pfam" id="PF00171"/>
    </source>
</evidence>
<dbReference type="Gene3D" id="3.40.605.10">
    <property type="entry name" value="Aldehyde Dehydrogenase, Chain A, domain 1"/>
    <property type="match status" value="1"/>
</dbReference>